<gene>
    <name evidence="1" type="ordered locus">Spith_0351</name>
</gene>
<name>G0GE04_WINT7</name>
<evidence type="ECO:0008006" key="3">
    <source>
        <dbReference type="Google" id="ProtNLM"/>
    </source>
</evidence>
<proteinExistence type="predicted"/>
<keyword evidence="2" id="KW-1185">Reference proteome</keyword>
<dbReference type="RefSeq" id="WP_014624034.1">
    <property type="nucleotide sequence ID" value="NC_017583.1"/>
</dbReference>
<evidence type="ECO:0000313" key="1">
    <source>
        <dbReference type="EMBL" id="AEJ60636.1"/>
    </source>
</evidence>
<dbReference type="Proteomes" id="UP000007254">
    <property type="component" value="Chromosome"/>
</dbReference>
<reference evidence="1 2" key="1">
    <citation type="submission" date="2011-06" db="EMBL/GenBank/DDBJ databases">
        <title>The complete genome of Spirochaeta thermophila DSM 6578.</title>
        <authorList>
            <consortium name="US DOE Joint Genome Institute (JGI-PGF)"/>
            <person name="Lucas S."/>
            <person name="Lapidus A."/>
            <person name="Bruce D."/>
            <person name="Goodwin L."/>
            <person name="Pitluck S."/>
            <person name="Peters L."/>
            <person name="Kyrpides N."/>
            <person name="Mavromatis K."/>
            <person name="Ivanova N."/>
            <person name="Mikailova N."/>
            <person name="Pagani I."/>
            <person name="Chertkov O."/>
            <person name="Detter J.C."/>
            <person name="Tapia R."/>
            <person name="Han C."/>
            <person name="Land M."/>
            <person name="Hauser L."/>
            <person name="Markowitz V."/>
            <person name="Cheng J.-F."/>
            <person name="Hugenholtz P."/>
            <person name="Woyke T."/>
            <person name="Wu D."/>
            <person name="Spring S."/>
            <person name="Merkhoffer B."/>
            <person name="Schneider S."/>
            <person name="Klenk H.-P."/>
            <person name="Eisen J.A."/>
        </authorList>
    </citation>
    <scope>NUCLEOTIDE SEQUENCE [LARGE SCALE GENOMIC DNA]</scope>
    <source>
        <strain evidence="2">ATCC 700085 / DSM 6578 / Z-1203</strain>
    </source>
</reference>
<protein>
    <recommendedName>
        <fullName evidence="3">Lipoprotein</fullName>
    </recommendedName>
</protein>
<dbReference type="HOGENOM" id="CLU_1165253_0_0_12"/>
<accession>G0GE04</accession>
<dbReference type="PROSITE" id="PS51257">
    <property type="entry name" value="PROKAR_LIPOPROTEIN"/>
    <property type="match status" value="1"/>
</dbReference>
<dbReference type="EMBL" id="CP002903">
    <property type="protein sequence ID" value="AEJ60636.1"/>
    <property type="molecule type" value="Genomic_DNA"/>
</dbReference>
<organism evidence="1 2">
    <name type="scientific">Winmispira thermophila (strain ATCC 700085 / DSM 6578 / Z-1203)</name>
    <name type="common">Spirochaeta thermophila</name>
    <dbReference type="NCBI Taxonomy" id="869211"/>
    <lineage>
        <taxon>Bacteria</taxon>
        <taxon>Pseudomonadati</taxon>
        <taxon>Spirochaetota</taxon>
        <taxon>Spirochaetia</taxon>
        <taxon>Winmispirales</taxon>
        <taxon>Winmispiraceae</taxon>
        <taxon>Winmispira</taxon>
    </lineage>
</organism>
<dbReference type="AlphaFoldDB" id="G0GE04"/>
<sequence length="238" mass="26254">MKRWLLLVCWVGVVGGCGAPPVVMRVELPGMPDGWREWAVEWRLAWSGGEGGVVEGVRPGEVVEVVVDRGMVWVWVLEGVVRGWEGVVRPGGGVVLWGEGGEVAVSWEDGAACSLLYELQAGGFPLEEFNVRRFVEEVRVRVEDPWELDRERVRDAIIGRDISVYDIAGKEVFDVTLAFPPGIWRSGNPMRATEVLSGTCTVKLCSGIHHFLDEEAASLFCVYVDEKGRAQGFLSPLD</sequence>
<evidence type="ECO:0000313" key="2">
    <source>
        <dbReference type="Proteomes" id="UP000007254"/>
    </source>
</evidence>
<dbReference type="KEGG" id="stq:Spith_0351"/>